<dbReference type="InterPro" id="IPR013538">
    <property type="entry name" value="ASHA1/2-like_C"/>
</dbReference>
<organism evidence="3 4">
    <name type="scientific">Ravibacter arvi</name>
    <dbReference type="NCBI Taxonomy" id="2051041"/>
    <lineage>
        <taxon>Bacteria</taxon>
        <taxon>Pseudomonadati</taxon>
        <taxon>Bacteroidota</taxon>
        <taxon>Cytophagia</taxon>
        <taxon>Cytophagales</taxon>
        <taxon>Spirosomataceae</taxon>
        <taxon>Ravibacter</taxon>
    </lineage>
</organism>
<evidence type="ECO:0000313" key="3">
    <source>
        <dbReference type="EMBL" id="GAA4438947.1"/>
    </source>
</evidence>
<reference evidence="4" key="1">
    <citation type="journal article" date="2019" name="Int. J. Syst. Evol. Microbiol.">
        <title>The Global Catalogue of Microorganisms (GCM) 10K type strain sequencing project: providing services to taxonomists for standard genome sequencing and annotation.</title>
        <authorList>
            <consortium name="The Broad Institute Genomics Platform"/>
            <consortium name="The Broad Institute Genome Sequencing Center for Infectious Disease"/>
            <person name="Wu L."/>
            <person name="Ma J."/>
        </authorList>
    </citation>
    <scope>NUCLEOTIDE SEQUENCE [LARGE SCALE GENOMIC DNA]</scope>
    <source>
        <strain evidence="4">JCM 31920</strain>
    </source>
</reference>
<dbReference type="CDD" id="cd07814">
    <property type="entry name" value="SRPBCC_CalC_Aha1-like"/>
    <property type="match status" value="1"/>
</dbReference>
<dbReference type="EMBL" id="BAABEY010000020">
    <property type="protein sequence ID" value="GAA4438947.1"/>
    <property type="molecule type" value="Genomic_DNA"/>
</dbReference>
<proteinExistence type="inferred from homology"/>
<dbReference type="Proteomes" id="UP001501508">
    <property type="component" value="Unassembled WGS sequence"/>
</dbReference>
<sequence>MKNLPGKISKVGDDYQVVFERVFHHPAEKVWNAITDPGELKYWFTDIDQDLRPGGTLVFRFRDADRSESYGSIVSIDPLHQLEWTWEGEPAEWALEQQGEATKLKFTYSKMLVEQALGTAAGFHTLLNRLEDRLNGSSTTYPFGTEENDPEQQRLRIQYAAAIFESYPEIVRHPPVVVQATLYAGVEEVWQALTDKNRMKEWYFDVDDFRAEEGFRFTFPGQGHKGAKFVHQCTVTEVIPYQKLQYSWQYENTPGYSLVTFGFHGSGHTTTVKLTHHGIESFPQNSDDFAWKSFEGGWNEIIRKMLPKFLAKK</sequence>
<protein>
    <recommendedName>
        <fullName evidence="2">Activator of Hsp90 ATPase homologue 1/2-like C-terminal domain-containing protein</fullName>
    </recommendedName>
</protein>
<dbReference type="Pfam" id="PF08327">
    <property type="entry name" value="AHSA1"/>
    <property type="match status" value="2"/>
</dbReference>
<dbReference type="CDD" id="cd08899">
    <property type="entry name" value="SRPBCC_CalC_Aha1-like_6"/>
    <property type="match status" value="1"/>
</dbReference>
<accession>A0ABP8LYK7</accession>
<dbReference type="RefSeq" id="WP_345028537.1">
    <property type="nucleotide sequence ID" value="NZ_BAABEY010000020.1"/>
</dbReference>
<gene>
    <name evidence="3" type="ORF">GCM10023091_20390</name>
</gene>
<dbReference type="Gene3D" id="3.30.530.20">
    <property type="match status" value="2"/>
</dbReference>
<comment type="similarity">
    <text evidence="1">Belongs to the AHA1 family.</text>
</comment>
<evidence type="ECO:0000313" key="4">
    <source>
        <dbReference type="Proteomes" id="UP001501508"/>
    </source>
</evidence>
<name>A0ABP8LYK7_9BACT</name>
<evidence type="ECO:0000259" key="2">
    <source>
        <dbReference type="Pfam" id="PF08327"/>
    </source>
</evidence>
<keyword evidence="4" id="KW-1185">Reference proteome</keyword>
<evidence type="ECO:0000256" key="1">
    <source>
        <dbReference type="ARBA" id="ARBA00006817"/>
    </source>
</evidence>
<dbReference type="SUPFAM" id="SSF55961">
    <property type="entry name" value="Bet v1-like"/>
    <property type="match status" value="2"/>
</dbReference>
<comment type="caution">
    <text evidence="3">The sequence shown here is derived from an EMBL/GenBank/DDBJ whole genome shotgun (WGS) entry which is preliminary data.</text>
</comment>
<feature type="domain" description="Activator of Hsp90 ATPase homologue 1/2-like C-terminal" evidence="2">
    <location>
        <begin position="186"/>
        <end position="305"/>
    </location>
</feature>
<dbReference type="InterPro" id="IPR023393">
    <property type="entry name" value="START-like_dom_sf"/>
</dbReference>
<feature type="domain" description="Activator of Hsp90 ATPase homologue 1/2-like C-terminal" evidence="2">
    <location>
        <begin position="25"/>
        <end position="134"/>
    </location>
</feature>